<accession>A0A8J3BKX5</accession>
<dbReference type="NCBIfam" id="NF002469">
    <property type="entry name" value="PRK01712.1"/>
    <property type="match status" value="1"/>
</dbReference>
<dbReference type="PANTHER" id="PTHR34984:SF1">
    <property type="entry name" value="CARBON STORAGE REGULATOR"/>
    <property type="match status" value="1"/>
</dbReference>
<reference evidence="6" key="2">
    <citation type="submission" date="2020-09" db="EMBL/GenBank/DDBJ databases">
        <authorList>
            <person name="Sun Q."/>
            <person name="Ohkuma M."/>
        </authorList>
    </citation>
    <scope>NUCLEOTIDE SEQUENCE</scope>
    <source>
        <strain evidence="6">JCM 3091</strain>
    </source>
</reference>
<evidence type="ECO:0000256" key="2">
    <source>
        <dbReference type="ARBA" id="ARBA00022845"/>
    </source>
</evidence>
<evidence type="ECO:0000313" key="6">
    <source>
        <dbReference type="EMBL" id="GGK18307.1"/>
    </source>
</evidence>
<dbReference type="EMBL" id="BMQC01000002">
    <property type="protein sequence ID" value="GGK18307.1"/>
    <property type="molecule type" value="Genomic_DNA"/>
</dbReference>
<keyword evidence="4" id="KW-1005">Bacterial flagellum biogenesis</keyword>
<dbReference type="AlphaFoldDB" id="A0A8J3BKX5"/>
<protein>
    <recommendedName>
        <fullName evidence="4">Translational regulator CsrA</fullName>
    </recommendedName>
</protein>
<dbReference type="GO" id="GO:0005829">
    <property type="term" value="C:cytosol"/>
    <property type="evidence" value="ECO:0007669"/>
    <property type="project" value="TreeGrafter"/>
</dbReference>
<dbReference type="GO" id="GO:1902208">
    <property type="term" value="P:regulation of bacterial-type flagellum assembly"/>
    <property type="evidence" value="ECO:0007669"/>
    <property type="project" value="UniProtKB-UniRule"/>
</dbReference>
<reference evidence="6" key="1">
    <citation type="journal article" date="2014" name="Int. J. Syst. Evol. Microbiol.">
        <title>Complete genome sequence of Corynebacterium casei LMG S-19264T (=DSM 44701T), isolated from a smear-ripened cheese.</title>
        <authorList>
            <consortium name="US DOE Joint Genome Institute (JGI-PGF)"/>
            <person name="Walter F."/>
            <person name="Albersmeier A."/>
            <person name="Kalinowski J."/>
            <person name="Ruckert C."/>
        </authorList>
    </citation>
    <scope>NUCLEOTIDE SEQUENCE</scope>
    <source>
        <strain evidence="6">JCM 3091</strain>
    </source>
</reference>
<dbReference type="GO" id="GO:0044781">
    <property type="term" value="P:bacterial-type flagellum organization"/>
    <property type="evidence" value="ECO:0007669"/>
    <property type="project" value="UniProtKB-KW"/>
</dbReference>
<dbReference type="GO" id="GO:0048027">
    <property type="term" value="F:mRNA 5'-UTR binding"/>
    <property type="evidence" value="ECO:0007669"/>
    <property type="project" value="UniProtKB-UniRule"/>
</dbReference>
<name>A0A8J3BKX5_9ACTN</name>
<sequence length="110" mass="11681">MLVLTRRPGESVHIGDEVVVTVLETRGDVVRIGIRAPREIQVHREEIYRELQAANRAAASPSDSAVRDLANLLRPHRPAGPPPVASPQPAPPAAPPTAPPAEAGEPGESR</sequence>
<dbReference type="InterPro" id="IPR036107">
    <property type="entry name" value="CsrA_sf"/>
</dbReference>
<keyword evidence="4" id="KW-0678">Repressor</keyword>
<dbReference type="Pfam" id="PF02599">
    <property type="entry name" value="CsrA"/>
    <property type="match status" value="1"/>
</dbReference>
<proteinExistence type="inferred from homology"/>
<evidence type="ECO:0000313" key="7">
    <source>
        <dbReference type="Proteomes" id="UP000662200"/>
    </source>
</evidence>
<dbReference type="SUPFAM" id="SSF117130">
    <property type="entry name" value="CsrA-like"/>
    <property type="match status" value="1"/>
</dbReference>
<dbReference type="GO" id="GO:0006109">
    <property type="term" value="P:regulation of carbohydrate metabolic process"/>
    <property type="evidence" value="ECO:0007669"/>
    <property type="project" value="InterPro"/>
</dbReference>
<dbReference type="NCBIfam" id="TIGR00202">
    <property type="entry name" value="csrA"/>
    <property type="match status" value="1"/>
</dbReference>
<dbReference type="Gene3D" id="2.60.40.4380">
    <property type="entry name" value="Translational regulator CsrA"/>
    <property type="match status" value="1"/>
</dbReference>
<dbReference type="InterPro" id="IPR003751">
    <property type="entry name" value="CsrA"/>
</dbReference>
<keyword evidence="1 4" id="KW-0963">Cytoplasm</keyword>
<comment type="subunit">
    <text evidence="4">Homodimer; the beta-strands of each monomer intercalate to form a hydrophobic core, while the alpha-helices form wings that extend away from the core.</text>
</comment>
<organism evidence="6 7">
    <name type="scientific">Pilimelia terevasa</name>
    <dbReference type="NCBI Taxonomy" id="53372"/>
    <lineage>
        <taxon>Bacteria</taxon>
        <taxon>Bacillati</taxon>
        <taxon>Actinomycetota</taxon>
        <taxon>Actinomycetes</taxon>
        <taxon>Micromonosporales</taxon>
        <taxon>Micromonosporaceae</taxon>
        <taxon>Pilimelia</taxon>
    </lineage>
</organism>
<keyword evidence="3 4" id="KW-0694">RNA-binding</keyword>
<evidence type="ECO:0000256" key="4">
    <source>
        <dbReference type="HAMAP-Rule" id="MF_00167"/>
    </source>
</evidence>
<comment type="function">
    <text evidence="4">A translational regulator that binds mRNA to regulate translation initiation and/or mRNA stability. Usually binds in the 5'-UTR at or near the Shine-Dalgarno sequence preventing ribosome-binding, thus repressing translation. Its main target seems to be the major flagellin gene, while its function is anatagonized by FliW.</text>
</comment>
<comment type="caution">
    <text evidence="6">The sequence shown here is derived from an EMBL/GenBank/DDBJ whole genome shotgun (WGS) entry which is preliminary data.</text>
</comment>
<comment type="similarity">
    <text evidence="4">Belongs to the CsrA/RsmA family.</text>
</comment>
<keyword evidence="7" id="KW-1185">Reference proteome</keyword>
<gene>
    <name evidence="4" type="primary">csrA</name>
    <name evidence="6" type="ORF">GCM10010124_08610</name>
</gene>
<feature type="compositionally biased region" description="Low complexity" evidence="5">
    <location>
        <begin position="100"/>
        <end position="110"/>
    </location>
</feature>
<dbReference type="PANTHER" id="PTHR34984">
    <property type="entry name" value="CARBON STORAGE REGULATOR"/>
    <property type="match status" value="1"/>
</dbReference>
<feature type="region of interest" description="Disordered" evidence="5">
    <location>
        <begin position="54"/>
        <end position="110"/>
    </location>
</feature>
<evidence type="ECO:0000256" key="5">
    <source>
        <dbReference type="SAM" id="MobiDB-lite"/>
    </source>
</evidence>
<dbReference type="GO" id="GO:0006402">
    <property type="term" value="P:mRNA catabolic process"/>
    <property type="evidence" value="ECO:0007669"/>
    <property type="project" value="InterPro"/>
</dbReference>
<dbReference type="GO" id="GO:0045947">
    <property type="term" value="P:negative regulation of translational initiation"/>
    <property type="evidence" value="ECO:0007669"/>
    <property type="project" value="UniProtKB-UniRule"/>
</dbReference>
<evidence type="ECO:0000256" key="3">
    <source>
        <dbReference type="ARBA" id="ARBA00022884"/>
    </source>
</evidence>
<evidence type="ECO:0000256" key="1">
    <source>
        <dbReference type="ARBA" id="ARBA00022490"/>
    </source>
</evidence>
<feature type="compositionally biased region" description="Pro residues" evidence="5">
    <location>
        <begin position="78"/>
        <end position="99"/>
    </location>
</feature>
<keyword evidence="2 4" id="KW-0810">Translation regulation</keyword>
<comment type="subcellular location">
    <subcellularLocation>
        <location evidence="4">Cytoplasm</location>
    </subcellularLocation>
</comment>
<dbReference type="Proteomes" id="UP000662200">
    <property type="component" value="Unassembled WGS sequence"/>
</dbReference>
<dbReference type="HAMAP" id="MF_00167">
    <property type="entry name" value="CsrA"/>
    <property type="match status" value="1"/>
</dbReference>